<dbReference type="InterPro" id="IPR007128">
    <property type="entry name" value="PMF1/Nnf1"/>
</dbReference>
<dbReference type="Pfam" id="PF03980">
    <property type="entry name" value="Nnf1"/>
    <property type="match status" value="1"/>
</dbReference>
<accession>A0A8C0W9V9</accession>
<keyword evidence="8" id="KW-0131">Cell cycle</keyword>
<evidence type="ECO:0000256" key="1">
    <source>
        <dbReference type="ARBA" id="ARBA00004123"/>
    </source>
</evidence>
<evidence type="ECO:0000256" key="7">
    <source>
        <dbReference type="ARBA" id="ARBA00023242"/>
    </source>
</evidence>
<dbReference type="GO" id="GO:0007059">
    <property type="term" value="P:chromosome segregation"/>
    <property type="evidence" value="ECO:0007669"/>
    <property type="project" value="TreeGrafter"/>
</dbReference>
<evidence type="ECO:0000256" key="2">
    <source>
        <dbReference type="ARBA" id="ARBA00004629"/>
    </source>
</evidence>
<feature type="region of interest" description="Disordered" evidence="11">
    <location>
        <begin position="1"/>
        <end position="48"/>
    </location>
</feature>
<evidence type="ECO:0000313" key="12">
    <source>
        <dbReference type="Ensembl" id="ENSCCNP00000006681.1"/>
    </source>
</evidence>
<dbReference type="GO" id="GO:0000444">
    <property type="term" value="C:MIS12/MIND type complex"/>
    <property type="evidence" value="ECO:0007669"/>
    <property type="project" value="InterPro"/>
</dbReference>
<evidence type="ECO:0000256" key="3">
    <source>
        <dbReference type="ARBA" id="ARBA00022454"/>
    </source>
</evidence>
<evidence type="ECO:0000256" key="10">
    <source>
        <dbReference type="SAM" id="Coils"/>
    </source>
</evidence>
<dbReference type="PANTHER" id="PTHR15459:SF3">
    <property type="entry name" value="POLYAMINE-MODULATED FACTOR 1"/>
    <property type="match status" value="1"/>
</dbReference>
<keyword evidence="10" id="KW-0175">Coiled coil</keyword>
<keyword evidence="6" id="KW-0995">Kinetochore</keyword>
<dbReference type="AlphaFoldDB" id="A0A8C0W9V9"/>
<evidence type="ECO:0000256" key="4">
    <source>
        <dbReference type="ARBA" id="ARBA00022618"/>
    </source>
</evidence>
<keyword evidence="3" id="KW-0158">Chromosome</keyword>
<evidence type="ECO:0000256" key="5">
    <source>
        <dbReference type="ARBA" id="ARBA00022776"/>
    </source>
</evidence>
<keyword evidence="9" id="KW-0137">Centromere</keyword>
<evidence type="ECO:0000256" key="9">
    <source>
        <dbReference type="ARBA" id="ARBA00023328"/>
    </source>
</evidence>
<protein>
    <recommendedName>
        <fullName evidence="13">Polyamine-modulated factor 1-like protein</fullName>
    </recommendedName>
</protein>
<feature type="coiled-coil region" evidence="10">
    <location>
        <begin position="141"/>
        <end position="175"/>
    </location>
</feature>
<comment type="subcellular location">
    <subcellularLocation>
        <location evidence="2">Chromosome</location>
        <location evidence="2">Centromere</location>
        <location evidence="2">Kinetochore</location>
    </subcellularLocation>
    <subcellularLocation>
        <location evidence="1">Nucleus</location>
    </subcellularLocation>
</comment>
<organism evidence="12">
    <name type="scientific">Castor canadensis</name>
    <name type="common">American beaver</name>
    <dbReference type="NCBI Taxonomy" id="51338"/>
    <lineage>
        <taxon>Eukaryota</taxon>
        <taxon>Metazoa</taxon>
        <taxon>Chordata</taxon>
        <taxon>Craniata</taxon>
        <taxon>Vertebrata</taxon>
        <taxon>Euteleostomi</taxon>
        <taxon>Mammalia</taxon>
        <taxon>Eutheria</taxon>
        <taxon>Euarchontoglires</taxon>
        <taxon>Glires</taxon>
        <taxon>Rodentia</taxon>
        <taxon>Castorimorpha</taxon>
        <taxon>Castoridae</taxon>
        <taxon>Castor</taxon>
    </lineage>
</organism>
<dbReference type="GO" id="GO:0051301">
    <property type="term" value="P:cell division"/>
    <property type="evidence" value="ECO:0007669"/>
    <property type="project" value="UniProtKB-KW"/>
</dbReference>
<dbReference type="Ensembl" id="ENSCCNT00000008791.1">
    <property type="protein sequence ID" value="ENSCCNP00000006681.1"/>
    <property type="gene ID" value="ENSCCNG00000007075.1"/>
</dbReference>
<evidence type="ECO:0008006" key="13">
    <source>
        <dbReference type="Google" id="ProtNLM"/>
    </source>
</evidence>
<proteinExistence type="predicted"/>
<keyword evidence="4" id="KW-0132">Cell division</keyword>
<dbReference type="GO" id="GO:0005634">
    <property type="term" value="C:nucleus"/>
    <property type="evidence" value="ECO:0007669"/>
    <property type="project" value="UniProtKB-SubCell"/>
</dbReference>
<reference evidence="12" key="1">
    <citation type="submission" date="2023-09" db="UniProtKB">
        <authorList>
            <consortium name="Ensembl"/>
        </authorList>
    </citation>
    <scope>IDENTIFICATION</scope>
</reference>
<sequence>LASVSSNPSTNKKQNKGRTGECSLTLESPGSLTGLVLDPSPPLPSPLPSSYQRFTDCYKHFYQLQPEMTQRIYDKFISQLQTSVREEISEIKEEGNLEAVLNSLDKIVEEGKDHKEPAWRPSGIPEKDLCSAMAPYFLQQRDTLRRHVQKQEAKNKELADAVLAGRRQVEELQQQVQARQQAWQASVCSCLLSLWSLIGHQGSCRE</sequence>
<dbReference type="PANTHER" id="PTHR15459">
    <property type="entry name" value="POLYAMINE-MODULATED FACTOR 1"/>
    <property type="match status" value="1"/>
</dbReference>
<evidence type="ECO:0000256" key="8">
    <source>
        <dbReference type="ARBA" id="ARBA00023306"/>
    </source>
</evidence>
<dbReference type="Gene3D" id="1.20.1270.60">
    <property type="entry name" value="Arfaptin homology (AH) domain/BAR domain"/>
    <property type="match status" value="1"/>
</dbReference>
<evidence type="ECO:0000256" key="6">
    <source>
        <dbReference type="ARBA" id="ARBA00022838"/>
    </source>
</evidence>
<evidence type="ECO:0000256" key="11">
    <source>
        <dbReference type="SAM" id="MobiDB-lite"/>
    </source>
</evidence>
<feature type="compositionally biased region" description="Polar residues" evidence="11">
    <location>
        <begin position="1"/>
        <end position="12"/>
    </location>
</feature>
<dbReference type="InterPro" id="IPR027267">
    <property type="entry name" value="AH/BAR_dom_sf"/>
</dbReference>
<keyword evidence="5" id="KW-0498">Mitosis</keyword>
<keyword evidence="7" id="KW-0539">Nucleus</keyword>
<name>A0A8C0W9V9_CASCN</name>